<accession>A0A1N7HC66</accession>
<dbReference type="Proteomes" id="UP000186218">
    <property type="component" value="Unassembled WGS sequence"/>
</dbReference>
<keyword evidence="2" id="KW-1185">Reference proteome</keyword>
<dbReference type="RefSeq" id="WP_076482750.1">
    <property type="nucleotide sequence ID" value="NZ_FTNT01000015.1"/>
</dbReference>
<protein>
    <submittedName>
        <fullName evidence="1">Uncharacterized protein</fullName>
    </submittedName>
</protein>
<dbReference type="AlphaFoldDB" id="A0A1N7HC66"/>
<evidence type="ECO:0000313" key="1">
    <source>
        <dbReference type="EMBL" id="SIS22467.1"/>
    </source>
</evidence>
<name>A0A1N7HC66_9NOCA</name>
<sequence>MTSERQGADQVAADDIPGEDWIREASRELRPSARDADRVSDRVIAAARRLSQSRRLLITDRPGVEVSSVVLNQLLFAATRAHTDRELDDVQIGVGPRGVEWIRLGVIGRYSDDLQALADQIRAQVVSVVEAALGPDTARGLADAVDVDWTDLQT</sequence>
<reference evidence="1 2" key="1">
    <citation type="submission" date="2017-01" db="EMBL/GenBank/DDBJ databases">
        <authorList>
            <person name="Mah S.A."/>
            <person name="Swanson W.J."/>
            <person name="Moy G.W."/>
            <person name="Vacquier V.D."/>
        </authorList>
    </citation>
    <scope>NUCLEOTIDE SEQUENCE [LARGE SCALE GENOMIC DNA]</scope>
    <source>
        <strain evidence="1 2">CPCC 203464</strain>
    </source>
</reference>
<organism evidence="1 2">
    <name type="scientific">Williamsia sterculiae</name>
    <dbReference type="NCBI Taxonomy" id="1344003"/>
    <lineage>
        <taxon>Bacteria</taxon>
        <taxon>Bacillati</taxon>
        <taxon>Actinomycetota</taxon>
        <taxon>Actinomycetes</taxon>
        <taxon>Mycobacteriales</taxon>
        <taxon>Nocardiaceae</taxon>
        <taxon>Williamsia</taxon>
    </lineage>
</organism>
<dbReference type="EMBL" id="FTNT01000015">
    <property type="protein sequence ID" value="SIS22467.1"/>
    <property type="molecule type" value="Genomic_DNA"/>
</dbReference>
<dbReference type="OrthoDB" id="4375230at2"/>
<dbReference type="STRING" id="1344003.SAMN05445060_3956"/>
<proteinExistence type="predicted"/>
<evidence type="ECO:0000313" key="2">
    <source>
        <dbReference type="Proteomes" id="UP000186218"/>
    </source>
</evidence>
<gene>
    <name evidence="1" type="ORF">SAMN05445060_3956</name>
</gene>